<evidence type="ECO:0000259" key="1">
    <source>
        <dbReference type="PROSITE" id="PS50181"/>
    </source>
</evidence>
<dbReference type="Pfam" id="PF12937">
    <property type="entry name" value="F-box-like"/>
    <property type="match status" value="1"/>
</dbReference>
<dbReference type="EMBL" id="VSWD01000012">
    <property type="protein sequence ID" value="KAK3085839.1"/>
    <property type="molecule type" value="Genomic_DNA"/>
</dbReference>
<dbReference type="Gene3D" id="1.20.1280.50">
    <property type="match status" value="1"/>
</dbReference>
<gene>
    <name evidence="2" type="ORF">FSP39_009471</name>
</gene>
<accession>A0AA88XQY6</accession>
<comment type="caution">
    <text evidence="2">The sequence shown here is derived from an EMBL/GenBank/DDBJ whole genome shotgun (WGS) entry which is preliminary data.</text>
</comment>
<keyword evidence="3" id="KW-1185">Reference proteome</keyword>
<organism evidence="2 3">
    <name type="scientific">Pinctada imbricata</name>
    <name type="common">Atlantic pearl-oyster</name>
    <name type="synonym">Pinctada martensii</name>
    <dbReference type="NCBI Taxonomy" id="66713"/>
    <lineage>
        <taxon>Eukaryota</taxon>
        <taxon>Metazoa</taxon>
        <taxon>Spiralia</taxon>
        <taxon>Lophotrochozoa</taxon>
        <taxon>Mollusca</taxon>
        <taxon>Bivalvia</taxon>
        <taxon>Autobranchia</taxon>
        <taxon>Pteriomorphia</taxon>
        <taxon>Pterioida</taxon>
        <taxon>Pterioidea</taxon>
        <taxon>Pteriidae</taxon>
        <taxon>Pinctada</taxon>
    </lineage>
</organism>
<dbReference type="SUPFAM" id="SSF81383">
    <property type="entry name" value="F-box domain"/>
    <property type="match status" value="1"/>
</dbReference>
<dbReference type="PANTHER" id="PTHR20872">
    <property type="match status" value="1"/>
</dbReference>
<reference evidence="2" key="1">
    <citation type="submission" date="2019-08" db="EMBL/GenBank/DDBJ databases">
        <title>The improved chromosome-level genome for the pearl oyster Pinctada fucata martensii using PacBio sequencing and Hi-C.</title>
        <authorList>
            <person name="Zheng Z."/>
        </authorList>
    </citation>
    <scope>NUCLEOTIDE SEQUENCE</scope>
    <source>
        <strain evidence="2">ZZ-2019</strain>
        <tissue evidence="2">Adductor muscle</tissue>
    </source>
</reference>
<name>A0AA88XQY6_PINIB</name>
<feature type="domain" description="F-box" evidence="1">
    <location>
        <begin position="13"/>
        <end position="59"/>
    </location>
</feature>
<protein>
    <recommendedName>
        <fullName evidence="1">F-box domain-containing protein</fullName>
    </recommendedName>
</protein>
<dbReference type="InterPro" id="IPR001810">
    <property type="entry name" value="F-box_dom"/>
</dbReference>
<sequence length="384" mass="44417">METLTSGHEEELSSPWLILPEHLMVKILQYLDIEDKFRATAVCTYWRDCFQLPEVWRNIHFRFILYYKTEGYMSVLKMFGEYFVNLSIVFNQDRDEHIENACAVLSHLSTLKENSLQSINLELMGGSVFNEMRMRFMFALRYFFNKNSPINVRNISFKGISQGFDDEIVDHIVSHKGNNIVSFSNWDPVCKVSPKSILVLSNKCLSLTRLEICYCCITEELLNSFAQGSRTRLCFLGITCRADQPITSRISSSAWKTLHHKSPDLRVSMKFERAFPSEKMLEIMQPEIPISILWLMTNYKLSKDIDLLTDFYSNTLEEVVIVPSAFVDIKLGDVLIKMARSCSNLKKLKVFGTMVQKSAIEKILTHLPGLKREHSANFFQLSYS</sequence>
<dbReference type="InterPro" id="IPR032675">
    <property type="entry name" value="LRR_dom_sf"/>
</dbReference>
<dbReference type="AlphaFoldDB" id="A0AA88XQY6"/>
<dbReference type="PANTHER" id="PTHR20872:SF1">
    <property type="entry name" value="F-BOX DOMAIN-CONTAINING PROTEIN"/>
    <property type="match status" value="1"/>
</dbReference>
<dbReference type="InterPro" id="IPR036047">
    <property type="entry name" value="F-box-like_dom_sf"/>
</dbReference>
<dbReference type="Proteomes" id="UP001186944">
    <property type="component" value="Unassembled WGS sequence"/>
</dbReference>
<evidence type="ECO:0000313" key="3">
    <source>
        <dbReference type="Proteomes" id="UP001186944"/>
    </source>
</evidence>
<dbReference type="SMART" id="SM00256">
    <property type="entry name" value="FBOX"/>
    <property type="match status" value="1"/>
</dbReference>
<evidence type="ECO:0000313" key="2">
    <source>
        <dbReference type="EMBL" id="KAK3085839.1"/>
    </source>
</evidence>
<dbReference type="PROSITE" id="PS50181">
    <property type="entry name" value="FBOX"/>
    <property type="match status" value="1"/>
</dbReference>
<dbReference type="Gene3D" id="3.80.10.10">
    <property type="entry name" value="Ribonuclease Inhibitor"/>
    <property type="match status" value="1"/>
</dbReference>
<proteinExistence type="predicted"/>